<keyword evidence="1" id="KW-0732">Signal</keyword>
<dbReference type="AlphaFoldDB" id="A0A0A9H5X4"/>
<reference evidence="2" key="2">
    <citation type="journal article" date="2015" name="Data Brief">
        <title>Shoot transcriptome of the giant reed, Arundo donax.</title>
        <authorList>
            <person name="Barrero R.A."/>
            <person name="Guerrero F.D."/>
            <person name="Moolhuijzen P."/>
            <person name="Goolsby J.A."/>
            <person name="Tidwell J."/>
            <person name="Bellgard S.E."/>
            <person name="Bellgard M.I."/>
        </authorList>
    </citation>
    <scope>NUCLEOTIDE SEQUENCE</scope>
    <source>
        <tissue evidence="2">Shoot tissue taken approximately 20 cm above the soil surface</tissue>
    </source>
</reference>
<proteinExistence type="predicted"/>
<evidence type="ECO:0000256" key="1">
    <source>
        <dbReference type="SAM" id="SignalP"/>
    </source>
</evidence>
<feature type="signal peptide" evidence="1">
    <location>
        <begin position="1"/>
        <end position="19"/>
    </location>
</feature>
<sequence>MSLPLLMTIGLSWTSLGDATWSLALSSSIASSTPSTFDHVKQLGWRQEGHHPPVGVEVCVR</sequence>
<accession>A0A0A9H5X4</accession>
<name>A0A0A9H5X4_ARUDO</name>
<feature type="chain" id="PRO_5002065393" description="Secreted protein" evidence="1">
    <location>
        <begin position="20"/>
        <end position="61"/>
    </location>
</feature>
<dbReference type="EMBL" id="GBRH01166702">
    <property type="protein sequence ID" value="JAE31194.1"/>
    <property type="molecule type" value="Transcribed_RNA"/>
</dbReference>
<reference evidence="2" key="1">
    <citation type="submission" date="2014-09" db="EMBL/GenBank/DDBJ databases">
        <authorList>
            <person name="Magalhaes I.L.F."/>
            <person name="Oliveira U."/>
            <person name="Santos F.R."/>
            <person name="Vidigal T.H.D.A."/>
            <person name="Brescovit A.D."/>
            <person name="Santos A.J."/>
        </authorList>
    </citation>
    <scope>NUCLEOTIDE SEQUENCE</scope>
    <source>
        <tissue evidence="2">Shoot tissue taken approximately 20 cm above the soil surface</tissue>
    </source>
</reference>
<evidence type="ECO:0000313" key="2">
    <source>
        <dbReference type="EMBL" id="JAE31194.1"/>
    </source>
</evidence>
<protein>
    <recommendedName>
        <fullName evidence="3">Secreted protein</fullName>
    </recommendedName>
</protein>
<organism evidence="2">
    <name type="scientific">Arundo donax</name>
    <name type="common">Giant reed</name>
    <name type="synonym">Donax arundinaceus</name>
    <dbReference type="NCBI Taxonomy" id="35708"/>
    <lineage>
        <taxon>Eukaryota</taxon>
        <taxon>Viridiplantae</taxon>
        <taxon>Streptophyta</taxon>
        <taxon>Embryophyta</taxon>
        <taxon>Tracheophyta</taxon>
        <taxon>Spermatophyta</taxon>
        <taxon>Magnoliopsida</taxon>
        <taxon>Liliopsida</taxon>
        <taxon>Poales</taxon>
        <taxon>Poaceae</taxon>
        <taxon>PACMAD clade</taxon>
        <taxon>Arundinoideae</taxon>
        <taxon>Arundineae</taxon>
        <taxon>Arundo</taxon>
    </lineage>
</organism>
<evidence type="ECO:0008006" key="3">
    <source>
        <dbReference type="Google" id="ProtNLM"/>
    </source>
</evidence>